<dbReference type="AlphaFoldDB" id="A0A7U7I8T2"/>
<dbReference type="Proteomes" id="UP000583387">
    <property type="component" value="Unassembled WGS sequence"/>
</dbReference>
<proteinExistence type="inferred from homology"/>
<evidence type="ECO:0000256" key="2">
    <source>
        <dbReference type="ARBA" id="ARBA00022729"/>
    </source>
</evidence>
<dbReference type="InterPro" id="IPR005770">
    <property type="entry name" value="PhnD"/>
</dbReference>
<dbReference type="SUPFAM" id="SSF53850">
    <property type="entry name" value="Periplasmic binding protein-like II"/>
    <property type="match status" value="1"/>
</dbReference>
<comment type="caution">
    <text evidence="4">The sequence shown here is derived from an EMBL/GenBank/DDBJ whole genome shotgun (WGS) entry which is preliminary data.</text>
</comment>
<dbReference type="CDD" id="cd13572">
    <property type="entry name" value="PBP2_PnhD_2"/>
    <property type="match status" value="1"/>
</dbReference>
<reference evidence="4 5" key="1">
    <citation type="submission" date="2020-08" db="EMBL/GenBank/DDBJ databases">
        <authorList>
            <person name="Criscuolo A."/>
        </authorList>
    </citation>
    <scope>NUCLEOTIDE SEQUENCE [LARGE SCALE GENOMIC DNA]</scope>
    <source>
        <strain evidence="4">CIP111764</strain>
    </source>
</reference>
<feature type="chain" id="PRO_5031182175" evidence="3">
    <location>
        <begin position="24"/>
        <end position="283"/>
    </location>
</feature>
<dbReference type="PANTHER" id="PTHR35841:SF1">
    <property type="entry name" value="PHOSPHONATES-BINDING PERIPLASMIC PROTEIN"/>
    <property type="match status" value="1"/>
</dbReference>
<protein>
    <submittedName>
        <fullName evidence="4">Putative ABC transporter phosphite binding protein PhnD1</fullName>
    </submittedName>
</protein>
<accession>A0A7U7I8T2</accession>
<dbReference type="GO" id="GO:0043190">
    <property type="term" value="C:ATP-binding cassette (ABC) transporter complex"/>
    <property type="evidence" value="ECO:0007669"/>
    <property type="project" value="InterPro"/>
</dbReference>
<evidence type="ECO:0000313" key="4">
    <source>
        <dbReference type="EMBL" id="CAD5106242.1"/>
    </source>
</evidence>
<keyword evidence="2 3" id="KW-0732">Signal</keyword>
<evidence type="ECO:0000313" key="5">
    <source>
        <dbReference type="Proteomes" id="UP000583387"/>
    </source>
</evidence>
<dbReference type="Pfam" id="PF12974">
    <property type="entry name" value="Phosphonate-bd"/>
    <property type="match status" value="1"/>
</dbReference>
<evidence type="ECO:0000256" key="1">
    <source>
        <dbReference type="ARBA" id="ARBA00007162"/>
    </source>
</evidence>
<evidence type="ECO:0000256" key="3">
    <source>
        <dbReference type="SAM" id="SignalP"/>
    </source>
</evidence>
<feature type="signal peptide" evidence="3">
    <location>
        <begin position="1"/>
        <end position="23"/>
    </location>
</feature>
<sequence length="283" mass="30685">MLKRTLALAAGLALSASAVLAQAADVLKVSAIPDEAPTELLRKFKPLGAYLEQQLGMKVEFTPVADYPAVVEALATDRIDLAWLGGFTFVQVRLKTGNAIPLVQREQDEKFTSKFISANPEVNSLQDLKGKTFAFGSISSTSGSLMPRYFMLQDGIKPEEFFSRVAYSGAHDATAAWVQAGKVDGGVLNASVWDKLVDSGKVDTAKVKVFATTPPYYDYNWTVRGTLDPALAEKIKLAFLALDPTNPAHKEILDLQAASRFIETKPENYQGIEEAARAAGLLK</sequence>
<dbReference type="PANTHER" id="PTHR35841">
    <property type="entry name" value="PHOSPHONATES-BINDING PERIPLASMIC PROTEIN"/>
    <property type="match status" value="1"/>
</dbReference>
<dbReference type="NCBIfam" id="TIGR01098">
    <property type="entry name" value="3A0109s03R"/>
    <property type="match status" value="1"/>
</dbReference>
<keyword evidence="5" id="KW-1185">Reference proteome</keyword>
<name>A0A7U7I8T2_9GAMM</name>
<comment type="similarity">
    <text evidence="1">Belongs to the phosphate/phosphite/phosphonate binding protein family.</text>
</comment>
<dbReference type="InterPro" id="IPR030836">
    <property type="entry name" value="ABC_peri_PhnD-like"/>
</dbReference>
<gene>
    <name evidence="4" type="primary">phnD1</name>
    <name evidence="4" type="ORF">PSEWESI4_00502</name>
</gene>
<dbReference type="EMBL" id="CAJFCI010000016">
    <property type="protein sequence ID" value="CAD5106242.1"/>
    <property type="molecule type" value="Genomic_DNA"/>
</dbReference>
<dbReference type="NCBIfam" id="TIGR04553">
    <property type="entry name" value="ABC_peri_selen"/>
    <property type="match status" value="1"/>
</dbReference>
<dbReference type="RefSeq" id="WP_187669610.1">
    <property type="nucleotide sequence ID" value="NZ_CAJFCI010000016.1"/>
</dbReference>
<organism evidence="4 5">
    <name type="scientific">Zestomonas carbonaria</name>
    <dbReference type="NCBI Taxonomy" id="2762745"/>
    <lineage>
        <taxon>Bacteria</taxon>
        <taxon>Pseudomonadati</taxon>
        <taxon>Pseudomonadota</taxon>
        <taxon>Gammaproteobacteria</taxon>
        <taxon>Pseudomonadales</taxon>
        <taxon>Pseudomonadaceae</taxon>
        <taxon>Zestomonas</taxon>
    </lineage>
</organism>
<dbReference type="GO" id="GO:0055085">
    <property type="term" value="P:transmembrane transport"/>
    <property type="evidence" value="ECO:0007669"/>
    <property type="project" value="InterPro"/>
</dbReference>
<dbReference type="Gene3D" id="3.40.190.10">
    <property type="entry name" value="Periplasmic binding protein-like II"/>
    <property type="match status" value="2"/>
</dbReference>